<dbReference type="SUPFAM" id="SSF51445">
    <property type="entry name" value="(Trans)glycosidases"/>
    <property type="match status" value="1"/>
</dbReference>
<name>A0A1H7J098_STRJI</name>
<proteinExistence type="predicted"/>
<dbReference type="Gene3D" id="3.20.20.80">
    <property type="entry name" value="Glycosidases"/>
    <property type="match status" value="1"/>
</dbReference>
<dbReference type="EMBL" id="FOAZ01000003">
    <property type="protein sequence ID" value="SEK68078.1"/>
    <property type="molecule type" value="Genomic_DNA"/>
</dbReference>
<dbReference type="AlphaFoldDB" id="A0A1H7J098"/>
<reference evidence="3" key="1">
    <citation type="submission" date="2016-10" db="EMBL/GenBank/DDBJ databases">
        <authorList>
            <person name="Varghese N."/>
        </authorList>
    </citation>
    <scope>NUCLEOTIDE SEQUENCE [LARGE SCALE GENOMIC DNA]</scope>
    <source>
        <strain evidence="3">DSM 45096 / BCRC 16803 / CGMCC 4.1857 / CIP 109030 / JCM 12277 / KCTC 19219 / NBRC 100920 / 33214</strain>
    </source>
</reference>
<sequence length="293" mass="31157">MLALVFVPALVSPTEAAASTWRGVPQVFHGQAFDTCSAPDSALLRAWRQSSPYGALGLYIGGGNRACSQPHLNRGYVHAAAAMGWRLLPLYVGAQAPCVTDAHARTSRISSWKAFGQGQSDGQDAVRAARSLGLAPGSPVYLDMEAYSRDRGKCSLAVLRYTTSWSRAVHAAGYLSGFYSSADSGVADLVSLAATGRGPAAEWRAGVDPAEAGQYREAGLTRAAQQVGALPDVIWYARWDHRSSTDGYRALGQSQWAGHHRVHQYVGNTTESHGGRTAMIDRNAVDAPVAVVE</sequence>
<feature type="domain" description="Rv2525c-like glycoside hydrolase-like" evidence="1">
    <location>
        <begin position="46"/>
        <end position="285"/>
    </location>
</feature>
<evidence type="ECO:0000259" key="1">
    <source>
        <dbReference type="Pfam" id="PF08924"/>
    </source>
</evidence>
<dbReference type="Proteomes" id="UP000183015">
    <property type="component" value="Unassembled WGS sequence"/>
</dbReference>
<dbReference type="InterPro" id="IPR015020">
    <property type="entry name" value="Rv2525c-like_Glyco_Hydro-like"/>
</dbReference>
<dbReference type="STRING" id="235985.SAMN05414137_10392"/>
<protein>
    <recommendedName>
        <fullName evidence="1">Rv2525c-like glycoside hydrolase-like domain-containing protein</fullName>
    </recommendedName>
</protein>
<dbReference type="Pfam" id="PF08924">
    <property type="entry name" value="Rv2525c_GlyHyd-like"/>
    <property type="match status" value="1"/>
</dbReference>
<organism evidence="2 3">
    <name type="scientific">Streptacidiphilus jiangxiensis</name>
    <dbReference type="NCBI Taxonomy" id="235985"/>
    <lineage>
        <taxon>Bacteria</taxon>
        <taxon>Bacillati</taxon>
        <taxon>Actinomycetota</taxon>
        <taxon>Actinomycetes</taxon>
        <taxon>Kitasatosporales</taxon>
        <taxon>Streptomycetaceae</taxon>
        <taxon>Streptacidiphilus</taxon>
    </lineage>
</organism>
<dbReference type="eggNOG" id="COG4991">
    <property type="taxonomic scope" value="Bacteria"/>
</dbReference>
<gene>
    <name evidence="2" type="ORF">SAMN05414137_10392</name>
</gene>
<keyword evidence="3" id="KW-1185">Reference proteome</keyword>
<evidence type="ECO:0000313" key="2">
    <source>
        <dbReference type="EMBL" id="SEK68078.1"/>
    </source>
</evidence>
<dbReference type="OrthoDB" id="5171321at2"/>
<dbReference type="InterPro" id="IPR017853">
    <property type="entry name" value="GH"/>
</dbReference>
<evidence type="ECO:0000313" key="3">
    <source>
        <dbReference type="Proteomes" id="UP000183015"/>
    </source>
</evidence>
<accession>A0A1H7J098</accession>